<dbReference type="Proteomes" id="UP000029080">
    <property type="component" value="Unassembled WGS sequence"/>
</dbReference>
<dbReference type="InterPro" id="IPR036962">
    <property type="entry name" value="Glyco_hydro_3_N_sf"/>
</dbReference>
<evidence type="ECO:0000313" key="3">
    <source>
        <dbReference type="EMBL" id="KFJ04902.1"/>
    </source>
</evidence>
<protein>
    <submittedName>
        <fullName evidence="3">Putative beta-glucosidase</fullName>
        <ecNumber evidence="3">3.2.1.21</ecNumber>
    </submittedName>
</protein>
<dbReference type="InterPro" id="IPR026891">
    <property type="entry name" value="Fn3-like"/>
</dbReference>
<keyword evidence="3" id="KW-0326">Glycosidase</keyword>
<evidence type="ECO:0000313" key="4">
    <source>
        <dbReference type="Proteomes" id="UP000029080"/>
    </source>
</evidence>
<evidence type="ECO:0000256" key="1">
    <source>
        <dbReference type="ARBA" id="ARBA00005336"/>
    </source>
</evidence>
<comment type="caution">
    <text evidence="3">The sequence shown here is derived from an EMBL/GenBank/DDBJ whole genome shotgun (WGS) entry which is preliminary data.</text>
</comment>
<dbReference type="InterPro" id="IPR013783">
    <property type="entry name" value="Ig-like_fold"/>
</dbReference>
<dbReference type="EMBL" id="JGZU01000017">
    <property type="protein sequence ID" value="KFJ04902.1"/>
    <property type="molecule type" value="Genomic_DNA"/>
</dbReference>
<dbReference type="GO" id="GO:0005975">
    <property type="term" value="P:carbohydrate metabolic process"/>
    <property type="evidence" value="ECO:0007669"/>
    <property type="project" value="InterPro"/>
</dbReference>
<keyword evidence="4" id="KW-1185">Reference proteome</keyword>
<dbReference type="InterPro" id="IPR017853">
    <property type="entry name" value="GH"/>
</dbReference>
<dbReference type="RefSeq" id="WP_026642431.1">
    <property type="nucleotide sequence ID" value="NZ_JAXEUP010000066.1"/>
</dbReference>
<dbReference type="InterPro" id="IPR001764">
    <property type="entry name" value="Glyco_hydro_3_N"/>
</dbReference>
<organism evidence="3 4">
    <name type="scientific">Bifidobacterium tsurumiense</name>
    <dbReference type="NCBI Taxonomy" id="356829"/>
    <lineage>
        <taxon>Bacteria</taxon>
        <taxon>Bacillati</taxon>
        <taxon>Actinomycetota</taxon>
        <taxon>Actinomycetes</taxon>
        <taxon>Bifidobacteriales</taxon>
        <taxon>Bifidobacteriaceae</taxon>
        <taxon>Bifidobacterium</taxon>
    </lineage>
</organism>
<dbReference type="InterPro" id="IPR036881">
    <property type="entry name" value="Glyco_hydro_3_C_sf"/>
</dbReference>
<dbReference type="AlphaFoldDB" id="A0A087EAV1"/>
<dbReference type="SUPFAM" id="SSF51445">
    <property type="entry name" value="(Trans)glycosidases"/>
    <property type="match status" value="1"/>
</dbReference>
<dbReference type="PANTHER" id="PTHR42715">
    <property type="entry name" value="BETA-GLUCOSIDASE"/>
    <property type="match status" value="1"/>
</dbReference>
<evidence type="ECO:0000256" key="2">
    <source>
        <dbReference type="ARBA" id="ARBA00022801"/>
    </source>
</evidence>
<dbReference type="Pfam" id="PF00933">
    <property type="entry name" value="Glyco_hydro_3"/>
    <property type="match status" value="1"/>
</dbReference>
<dbReference type="Pfam" id="PF01915">
    <property type="entry name" value="Glyco_hydro_3_C"/>
    <property type="match status" value="1"/>
</dbReference>
<gene>
    <name evidence="3" type="ORF">BITS_1420</name>
</gene>
<dbReference type="EC" id="3.2.1.21" evidence="3"/>
<dbReference type="STRING" id="356829.BITS_1420"/>
<dbReference type="PANTHER" id="PTHR42715:SF10">
    <property type="entry name" value="BETA-GLUCOSIDASE"/>
    <property type="match status" value="1"/>
</dbReference>
<comment type="similarity">
    <text evidence="1">Belongs to the glycosyl hydrolase 3 family.</text>
</comment>
<reference evidence="3 4" key="1">
    <citation type="submission" date="2014-03" db="EMBL/GenBank/DDBJ databases">
        <title>Genomics of Bifidobacteria.</title>
        <authorList>
            <person name="Ventura M."/>
            <person name="Milani C."/>
            <person name="Lugli G.A."/>
        </authorList>
    </citation>
    <scope>NUCLEOTIDE SEQUENCE [LARGE SCALE GENOMIC DNA]</scope>
    <source>
        <strain evidence="3 4">JCM 13495</strain>
    </source>
</reference>
<sequence length="709" mass="77534">MTTITQDNIETARNLLSQLTLDEKIGMIHGAGLFRTEGVPRLGIPSWKMSDGPRGVRAEVHNDSWAPLYNTRDLVTYLPSGSAVASTWNRGLAYATGKVLGEETRGRGKDVILGPSINIKRSPLCGRNFEYMSEDPVLTAEQGVQYIKGVQESDVAACAKHYAANSQETDRLEVDESISERALREIYLPAFESAVRDAGTLTVMGAYNLVNGKQCCESSELLDDILRDEWGFKGAVISDWSAVKRTQASAEVGLDVEMAVTPNFDEYYFANPLKRAIEAGEVSEADVDAKVVRILSVMDALHMLGKNSNARHSGSFASIEHAQTALDIARQAVVLLKNDKSLLPLDVRGFDRMLVIGANADRTHSNGGGSAVIKALHEITPILGLNGLIGGNVDIEYLPGYLAKQVTQDSSWQEESLENSTGDANSDEAQAKQLREEAVTRAKEYAQAGLPVIFVGGLDHDHDLEGRDRETMDLPYGQDALIEALLDVAPDMVVTMVAGSPVTMRWADRVHALVWSWYAGSEGGTALAEVLVGRENPSGHLPESFPIALEDSPAHAVGTFGLAGHVDYTEDIYVGYRYYETRNIPVRFCFGHGLSYTSYDYSALSVQRIDDKVRVAFTIKNTGDRAGYAVPQVYLGLEGTGEDRPVKELKGFDKVLLQPGEIRQVTIDMASHKALRYWSNERDAFALAPQAQVFVGESVQDIRLNGRVE</sequence>
<dbReference type="PRINTS" id="PR00133">
    <property type="entry name" value="GLHYDRLASE3"/>
</dbReference>
<dbReference type="SUPFAM" id="SSF52279">
    <property type="entry name" value="Beta-D-glucan exohydrolase, C-terminal domain"/>
    <property type="match status" value="1"/>
</dbReference>
<dbReference type="Pfam" id="PF14310">
    <property type="entry name" value="Fn3-like"/>
    <property type="match status" value="1"/>
</dbReference>
<name>A0A087EAV1_9BIFI</name>
<proteinExistence type="inferred from homology"/>
<keyword evidence="2 3" id="KW-0378">Hydrolase</keyword>
<dbReference type="GO" id="GO:0008422">
    <property type="term" value="F:beta-glucosidase activity"/>
    <property type="evidence" value="ECO:0007669"/>
    <property type="project" value="UniProtKB-EC"/>
</dbReference>
<dbReference type="eggNOG" id="COG1472">
    <property type="taxonomic scope" value="Bacteria"/>
</dbReference>
<dbReference type="InterPro" id="IPR050288">
    <property type="entry name" value="Cellulose_deg_GH3"/>
</dbReference>
<dbReference type="Gene3D" id="3.20.20.300">
    <property type="entry name" value="Glycoside hydrolase, family 3, N-terminal domain"/>
    <property type="match status" value="1"/>
</dbReference>
<dbReference type="OrthoDB" id="3187421at2"/>
<dbReference type="SMART" id="SM01217">
    <property type="entry name" value="Fn3_like"/>
    <property type="match status" value="1"/>
</dbReference>
<dbReference type="Gene3D" id="2.60.40.10">
    <property type="entry name" value="Immunoglobulins"/>
    <property type="match status" value="1"/>
</dbReference>
<dbReference type="Gene3D" id="3.40.50.1700">
    <property type="entry name" value="Glycoside hydrolase family 3 C-terminal domain"/>
    <property type="match status" value="1"/>
</dbReference>
<dbReference type="InterPro" id="IPR002772">
    <property type="entry name" value="Glyco_hydro_3_C"/>
</dbReference>
<accession>A0A087EAV1</accession>